<comment type="similarity">
    <text evidence="2">Belongs to the LemA family.</text>
</comment>
<dbReference type="GO" id="GO:0016020">
    <property type="term" value="C:membrane"/>
    <property type="evidence" value="ECO:0007669"/>
    <property type="project" value="UniProtKB-SubCell"/>
</dbReference>
<evidence type="ECO:0000256" key="3">
    <source>
        <dbReference type="ARBA" id="ARBA00022692"/>
    </source>
</evidence>
<keyword evidence="3 6" id="KW-0812">Transmembrane</keyword>
<evidence type="ECO:0000313" key="7">
    <source>
        <dbReference type="EMBL" id="HJA02347.1"/>
    </source>
</evidence>
<dbReference type="PANTHER" id="PTHR34478:SF1">
    <property type="entry name" value="PROTEIN LEMA"/>
    <property type="match status" value="1"/>
</dbReference>
<dbReference type="Pfam" id="PF04011">
    <property type="entry name" value="LemA"/>
    <property type="match status" value="1"/>
</dbReference>
<keyword evidence="4 6" id="KW-1133">Transmembrane helix</keyword>
<dbReference type="Gene3D" id="1.20.1440.20">
    <property type="entry name" value="LemA-like domain"/>
    <property type="match status" value="1"/>
</dbReference>
<name>A0A9D2H0J2_9FIRM</name>
<feature type="transmembrane region" description="Helical" evidence="6">
    <location>
        <begin position="35"/>
        <end position="55"/>
    </location>
</feature>
<protein>
    <submittedName>
        <fullName evidence="7">LemA family protein</fullName>
    </submittedName>
</protein>
<dbReference type="EMBL" id="DXAJ01000044">
    <property type="protein sequence ID" value="HJA02347.1"/>
    <property type="molecule type" value="Genomic_DNA"/>
</dbReference>
<gene>
    <name evidence="7" type="ORF">H9797_03080</name>
</gene>
<evidence type="ECO:0000256" key="6">
    <source>
        <dbReference type="SAM" id="Phobius"/>
    </source>
</evidence>
<dbReference type="InterPro" id="IPR023353">
    <property type="entry name" value="LemA-like_dom_sf"/>
</dbReference>
<evidence type="ECO:0000256" key="4">
    <source>
        <dbReference type="ARBA" id="ARBA00022989"/>
    </source>
</evidence>
<keyword evidence="5 6" id="KW-0472">Membrane</keyword>
<sequence length="222" mass="24805">MANELDELNGPVNGQGRDVNVIEKQIPVKTGVGSVIFEVILWILGIIPGIVFLFMKIKAGNYLSQLQQKIQHDASQIDNYLEQRVVILQNCARLLDKAIDLDKTTMTQIAAYRSGGAPADDGARNQMAQQLDAVGRSINVAFESYPDLKAHAEIADAMQQNSYLQKEITAARELYNDTVNVWNRDIFAWPTKMIVASKRGYTTRIPFTASQEVKEQARGVFF</sequence>
<dbReference type="SUPFAM" id="SSF140478">
    <property type="entry name" value="LemA-like"/>
    <property type="match status" value="1"/>
</dbReference>
<evidence type="ECO:0000256" key="1">
    <source>
        <dbReference type="ARBA" id="ARBA00004167"/>
    </source>
</evidence>
<accession>A0A9D2H0J2</accession>
<dbReference type="AlphaFoldDB" id="A0A9D2H0J2"/>
<dbReference type="InterPro" id="IPR007156">
    <property type="entry name" value="MamQ_LemA"/>
</dbReference>
<dbReference type="PANTHER" id="PTHR34478">
    <property type="entry name" value="PROTEIN LEMA"/>
    <property type="match status" value="1"/>
</dbReference>
<evidence type="ECO:0000256" key="2">
    <source>
        <dbReference type="ARBA" id="ARBA00008854"/>
    </source>
</evidence>
<comment type="subcellular location">
    <subcellularLocation>
        <location evidence="1">Membrane</location>
        <topology evidence="1">Single-pass membrane protein</topology>
    </subcellularLocation>
</comment>
<organism evidence="7 8">
    <name type="scientific">Candidatus Gallimonas gallistercoris</name>
    <dbReference type="NCBI Taxonomy" id="2838602"/>
    <lineage>
        <taxon>Bacteria</taxon>
        <taxon>Bacillati</taxon>
        <taxon>Bacillota</taxon>
        <taxon>Clostridia</taxon>
        <taxon>Candidatus Gallimonas</taxon>
    </lineage>
</organism>
<dbReference type="Proteomes" id="UP000824221">
    <property type="component" value="Unassembled WGS sequence"/>
</dbReference>
<evidence type="ECO:0000313" key="8">
    <source>
        <dbReference type="Proteomes" id="UP000824221"/>
    </source>
</evidence>
<comment type="caution">
    <text evidence="7">The sequence shown here is derived from an EMBL/GenBank/DDBJ whole genome shotgun (WGS) entry which is preliminary data.</text>
</comment>
<evidence type="ECO:0000256" key="5">
    <source>
        <dbReference type="ARBA" id="ARBA00023136"/>
    </source>
</evidence>
<reference evidence="7" key="1">
    <citation type="journal article" date="2021" name="PeerJ">
        <title>Extensive microbial diversity within the chicken gut microbiome revealed by metagenomics and culture.</title>
        <authorList>
            <person name="Gilroy R."/>
            <person name="Ravi A."/>
            <person name="Getino M."/>
            <person name="Pursley I."/>
            <person name="Horton D.L."/>
            <person name="Alikhan N.F."/>
            <person name="Baker D."/>
            <person name="Gharbi K."/>
            <person name="Hall N."/>
            <person name="Watson M."/>
            <person name="Adriaenssens E.M."/>
            <person name="Foster-Nyarko E."/>
            <person name="Jarju S."/>
            <person name="Secka A."/>
            <person name="Antonio M."/>
            <person name="Oren A."/>
            <person name="Chaudhuri R.R."/>
            <person name="La Ragione R."/>
            <person name="Hildebrand F."/>
            <person name="Pallen M.J."/>
        </authorList>
    </citation>
    <scope>NUCLEOTIDE SEQUENCE</scope>
    <source>
        <strain evidence="7">CHK156-179</strain>
    </source>
</reference>
<proteinExistence type="inferred from homology"/>
<reference evidence="7" key="2">
    <citation type="submission" date="2021-04" db="EMBL/GenBank/DDBJ databases">
        <authorList>
            <person name="Gilroy R."/>
        </authorList>
    </citation>
    <scope>NUCLEOTIDE SEQUENCE</scope>
    <source>
        <strain evidence="7">CHK156-179</strain>
    </source>
</reference>